<accession>A0A0B8PMJ2</accession>
<gene>
    <name evidence="1" type="ORF">JCM19232_4863</name>
</gene>
<organism evidence="1 2">
    <name type="scientific">Vibrio ishigakensis</name>
    <dbReference type="NCBI Taxonomy" id="1481914"/>
    <lineage>
        <taxon>Bacteria</taxon>
        <taxon>Pseudomonadati</taxon>
        <taxon>Pseudomonadota</taxon>
        <taxon>Gammaproteobacteria</taxon>
        <taxon>Vibrionales</taxon>
        <taxon>Vibrionaceae</taxon>
        <taxon>Vibrio</taxon>
    </lineage>
</organism>
<evidence type="ECO:0000313" key="1">
    <source>
        <dbReference type="EMBL" id="GAM65917.1"/>
    </source>
</evidence>
<protein>
    <submittedName>
        <fullName evidence="1">Thymidylate kinase</fullName>
    </submittedName>
</protein>
<dbReference type="GO" id="GO:0016301">
    <property type="term" value="F:kinase activity"/>
    <property type="evidence" value="ECO:0007669"/>
    <property type="project" value="UniProtKB-KW"/>
</dbReference>
<dbReference type="EMBL" id="BBSA01000026">
    <property type="protein sequence ID" value="GAM65917.1"/>
    <property type="molecule type" value="Genomic_DNA"/>
</dbReference>
<name>A0A0B8PMJ2_9VIBR</name>
<reference evidence="1 2" key="1">
    <citation type="submission" date="2015-01" db="EMBL/GenBank/DDBJ databases">
        <title>Vibrio sp. C5 JCM 19232 whole genome shotgun sequence.</title>
        <authorList>
            <person name="Sawabe T."/>
            <person name="Meirelles P."/>
            <person name="Feng G."/>
            <person name="Sayaka M."/>
            <person name="Hattori M."/>
            <person name="Ohkuma M."/>
        </authorList>
    </citation>
    <scope>NUCLEOTIDE SEQUENCE [LARGE SCALE GENOMIC DNA]</scope>
    <source>
        <strain evidence="1 2">JCM19232</strain>
    </source>
</reference>
<sequence length="76" mass="9021">MYRDQRLVEAIIEPADQEGSYVVEFRDSQGGILALTDLHGEQCHYHDLDSALRVQWQWAFLKSELKPFNFFITFHY</sequence>
<proteinExistence type="predicted"/>
<reference evidence="1 2" key="2">
    <citation type="submission" date="2015-01" db="EMBL/GenBank/DDBJ databases">
        <authorList>
            <consortium name="NBRP consortium"/>
            <person name="Sawabe T."/>
            <person name="Meirelles P."/>
            <person name="Feng G."/>
            <person name="Sayaka M."/>
            <person name="Hattori M."/>
            <person name="Ohkuma M."/>
        </authorList>
    </citation>
    <scope>NUCLEOTIDE SEQUENCE [LARGE SCALE GENOMIC DNA]</scope>
    <source>
        <strain evidence="1 2">JCM19232</strain>
    </source>
</reference>
<dbReference type="AlphaFoldDB" id="A0A0B8PMJ2"/>
<keyword evidence="1" id="KW-0808">Transferase</keyword>
<comment type="caution">
    <text evidence="1">The sequence shown here is derived from an EMBL/GenBank/DDBJ whole genome shotgun (WGS) entry which is preliminary data.</text>
</comment>
<dbReference type="Proteomes" id="UP000031670">
    <property type="component" value="Unassembled WGS sequence"/>
</dbReference>
<keyword evidence="1" id="KW-0418">Kinase</keyword>
<evidence type="ECO:0000313" key="2">
    <source>
        <dbReference type="Proteomes" id="UP000031670"/>
    </source>
</evidence>